<name>A0A1X2GZN4_SYNRA</name>
<evidence type="ECO:0000313" key="3">
    <source>
        <dbReference type="EMBL" id="ORY89991.1"/>
    </source>
</evidence>
<dbReference type="InterPro" id="IPR010259">
    <property type="entry name" value="S8pro/Inhibitor_I9"/>
</dbReference>
<keyword evidence="4" id="KW-1185">Reference proteome</keyword>
<evidence type="ECO:0000313" key="4">
    <source>
        <dbReference type="Proteomes" id="UP000242180"/>
    </source>
</evidence>
<dbReference type="FunFam" id="3.30.70.80:FF:000005">
    <property type="entry name" value="Proteinase inhibitor I2B"/>
    <property type="match status" value="1"/>
</dbReference>
<dbReference type="Gene3D" id="3.30.70.80">
    <property type="entry name" value="Peptidase S8 propeptide/proteinase inhibitor I9"/>
    <property type="match status" value="1"/>
</dbReference>
<accession>A0A1X2GZN4</accession>
<dbReference type="PANTHER" id="PTHR28288:SF2">
    <property type="entry name" value="PROTEASE B INHIBITOR 2"/>
    <property type="match status" value="1"/>
</dbReference>
<protein>
    <recommendedName>
        <fullName evidence="2">Inhibitor I9 domain-containing protein</fullName>
    </recommendedName>
</protein>
<sequence length="140" mass="15041">MVSRLSMRGVTQVGGVIASSSLPGSARVLRRKRASICSGRAPPLFVTSFTTLPTFQSKKMSSTFIVTFKNGTPDNVIENHVQQAEASGAKVKHRYNSAIKGYSVEVPDNTVSTLSFDHPDIQDIEADGEVTTQGASLLKK</sequence>
<dbReference type="InterPro" id="IPR037045">
    <property type="entry name" value="S8pro/Inhibitor_I9_sf"/>
</dbReference>
<evidence type="ECO:0000256" key="1">
    <source>
        <dbReference type="ARBA" id="ARBA00038069"/>
    </source>
</evidence>
<organism evidence="3 4">
    <name type="scientific">Syncephalastrum racemosum</name>
    <name type="common">Filamentous fungus</name>
    <dbReference type="NCBI Taxonomy" id="13706"/>
    <lineage>
        <taxon>Eukaryota</taxon>
        <taxon>Fungi</taxon>
        <taxon>Fungi incertae sedis</taxon>
        <taxon>Mucoromycota</taxon>
        <taxon>Mucoromycotina</taxon>
        <taxon>Mucoromycetes</taxon>
        <taxon>Mucorales</taxon>
        <taxon>Syncephalastraceae</taxon>
        <taxon>Syncephalastrum</taxon>
    </lineage>
</organism>
<dbReference type="Pfam" id="PF05922">
    <property type="entry name" value="Inhibitor_I9"/>
    <property type="match status" value="1"/>
</dbReference>
<dbReference type="Proteomes" id="UP000242180">
    <property type="component" value="Unassembled WGS sequence"/>
</dbReference>
<reference evidence="3 4" key="1">
    <citation type="submission" date="2016-07" db="EMBL/GenBank/DDBJ databases">
        <title>Pervasive Adenine N6-methylation of Active Genes in Fungi.</title>
        <authorList>
            <consortium name="DOE Joint Genome Institute"/>
            <person name="Mondo S.J."/>
            <person name="Dannebaum R.O."/>
            <person name="Kuo R.C."/>
            <person name="Labutti K."/>
            <person name="Haridas S."/>
            <person name="Kuo A."/>
            <person name="Salamov A."/>
            <person name="Ahrendt S.R."/>
            <person name="Lipzen A."/>
            <person name="Sullivan W."/>
            <person name="Andreopoulos W.B."/>
            <person name="Clum A."/>
            <person name="Lindquist E."/>
            <person name="Daum C."/>
            <person name="Ramamoorthy G.K."/>
            <person name="Gryganskyi A."/>
            <person name="Culley D."/>
            <person name="Magnuson J.K."/>
            <person name="James T.Y."/>
            <person name="O'Malley M.A."/>
            <person name="Stajich J.E."/>
            <person name="Spatafora J.W."/>
            <person name="Visel A."/>
            <person name="Grigoriev I.V."/>
        </authorList>
    </citation>
    <scope>NUCLEOTIDE SEQUENCE [LARGE SCALE GENOMIC DNA]</scope>
    <source>
        <strain evidence="3 4">NRRL 2496</strain>
    </source>
</reference>
<comment type="caution">
    <text evidence="3">The sequence shown here is derived from an EMBL/GenBank/DDBJ whole genome shotgun (WGS) entry which is preliminary data.</text>
</comment>
<dbReference type="SUPFAM" id="SSF54897">
    <property type="entry name" value="Protease propeptides/inhibitors"/>
    <property type="match status" value="1"/>
</dbReference>
<dbReference type="EMBL" id="MCGN01000013">
    <property type="protein sequence ID" value="ORY89991.1"/>
    <property type="molecule type" value="Genomic_DNA"/>
</dbReference>
<dbReference type="PANTHER" id="PTHR28288">
    <property type="entry name" value="PROTEASE B INHIBITOR 2"/>
    <property type="match status" value="1"/>
</dbReference>
<dbReference type="InParanoid" id="A0A1X2GZN4"/>
<dbReference type="InterPro" id="IPR052471">
    <property type="entry name" value="PBI_I9"/>
</dbReference>
<dbReference type="AlphaFoldDB" id="A0A1X2GZN4"/>
<dbReference type="GO" id="GO:0042144">
    <property type="term" value="P:vacuole fusion, non-autophagic"/>
    <property type="evidence" value="ECO:0007669"/>
    <property type="project" value="TreeGrafter"/>
</dbReference>
<gene>
    <name evidence="3" type="ORF">BCR43DRAFT_499811</name>
</gene>
<dbReference type="GO" id="GO:0004866">
    <property type="term" value="F:endopeptidase inhibitor activity"/>
    <property type="evidence" value="ECO:0007669"/>
    <property type="project" value="TreeGrafter"/>
</dbReference>
<evidence type="ECO:0000259" key="2">
    <source>
        <dbReference type="Pfam" id="PF05922"/>
    </source>
</evidence>
<feature type="domain" description="Inhibitor I9" evidence="2">
    <location>
        <begin position="63"/>
        <end position="132"/>
    </location>
</feature>
<dbReference type="STRING" id="13706.A0A1X2GZN4"/>
<comment type="similarity">
    <text evidence="1">Belongs to the protease inhibitor I9 family.</text>
</comment>
<dbReference type="OrthoDB" id="5518345at2759"/>
<proteinExistence type="inferred from homology"/>